<feature type="compositionally biased region" description="Gly residues" evidence="1">
    <location>
        <begin position="64"/>
        <end position="74"/>
    </location>
</feature>
<dbReference type="Pfam" id="PF09723">
    <property type="entry name" value="Zn_ribbon_8"/>
    <property type="match status" value="1"/>
</dbReference>
<dbReference type="Proteomes" id="UP000722750">
    <property type="component" value="Unassembled WGS sequence"/>
</dbReference>
<proteinExistence type="predicted"/>
<dbReference type="Gene3D" id="2.20.28.30">
    <property type="entry name" value="RNA polymerase ii, chain L"/>
    <property type="match status" value="1"/>
</dbReference>
<organism evidence="3 4">
    <name type="scientific">Candidatus Scalindua arabica</name>
    <dbReference type="NCBI Taxonomy" id="1127984"/>
    <lineage>
        <taxon>Bacteria</taxon>
        <taxon>Pseudomonadati</taxon>
        <taxon>Planctomycetota</taxon>
        <taxon>Candidatus Brocadiia</taxon>
        <taxon>Candidatus Brocadiales</taxon>
        <taxon>Candidatus Scalinduaceae</taxon>
        <taxon>Candidatus Scalindua</taxon>
    </lineage>
</organism>
<protein>
    <recommendedName>
        <fullName evidence="2">Putative regulatory protein FmdB zinc ribbon domain-containing protein</fullName>
    </recommendedName>
</protein>
<feature type="region of interest" description="Disordered" evidence="1">
    <location>
        <begin position="46"/>
        <end position="74"/>
    </location>
</feature>
<evidence type="ECO:0000313" key="3">
    <source>
        <dbReference type="EMBL" id="MBS1258082.1"/>
    </source>
</evidence>
<reference evidence="3" key="1">
    <citation type="journal article" date="2021" name="ISME J.">
        <title>Fine-scale metabolic discontinuity in a stratified prokaryote microbiome of a Red Sea deep halocline.</title>
        <authorList>
            <person name="Michoud G."/>
            <person name="Ngugi D.K."/>
            <person name="Barozzi A."/>
            <person name="Merlino G."/>
            <person name="Calleja M.L."/>
            <person name="Delgado-Huertas A."/>
            <person name="Moran X.A.G."/>
            <person name="Daffonchio D."/>
        </authorList>
    </citation>
    <scope>NUCLEOTIDE SEQUENCE</scope>
    <source>
        <strain evidence="3">SuakinDeep_MAG55_1</strain>
    </source>
</reference>
<sequence length="74" mass="7683">MPLYEYKCSECEKSFEILQRGNEKVVCPKCGGTSLEKQFSVFASSSSSESASDGGGMPSSPGSCGTGCCGMQGH</sequence>
<name>A0A941W2R0_9BACT</name>
<feature type="domain" description="Putative regulatory protein FmdB zinc ribbon" evidence="2">
    <location>
        <begin position="1"/>
        <end position="40"/>
    </location>
</feature>
<dbReference type="SUPFAM" id="SSF63393">
    <property type="entry name" value="RNA polymerase subunits"/>
    <property type="match status" value="1"/>
</dbReference>
<evidence type="ECO:0000256" key="1">
    <source>
        <dbReference type="SAM" id="MobiDB-lite"/>
    </source>
</evidence>
<dbReference type="SMART" id="SM00834">
    <property type="entry name" value="CxxC_CXXC_SSSS"/>
    <property type="match status" value="1"/>
</dbReference>
<dbReference type="AlphaFoldDB" id="A0A941W2R0"/>
<dbReference type="EMBL" id="JAANXD010000046">
    <property type="protein sequence ID" value="MBS1258082.1"/>
    <property type="molecule type" value="Genomic_DNA"/>
</dbReference>
<evidence type="ECO:0000313" key="4">
    <source>
        <dbReference type="Proteomes" id="UP000722750"/>
    </source>
</evidence>
<comment type="caution">
    <text evidence="3">The sequence shown here is derived from an EMBL/GenBank/DDBJ whole genome shotgun (WGS) entry which is preliminary data.</text>
</comment>
<dbReference type="InterPro" id="IPR029040">
    <property type="entry name" value="RPABC4/Spt4"/>
</dbReference>
<dbReference type="NCBIfam" id="TIGR02605">
    <property type="entry name" value="CxxC_CxxC_SSSS"/>
    <property type="match status" value="1"/>
</dbReference>
<feature type="compositionally biased region" description="Low complexity" evidence="1">
    <location>
        <begin position="46"/>
        <end position="63"/>
    </location>
</feature>
<gene>
    <name evidence="3" type="ORF">MAG551_01135</name>
</gene>
<dbReference type="InterPro" id="IPR013429">
    <property type="entry name" value="Regulatory_FmdB_Zinc_ribbon"/>
</dbReference>
<evidence type="ECO:0000259" key="2">
    <source>
        <dbReference type="SMART" id="SM00834"/>
    </source>
</evidence>
<accession>A0A941W2R0</accession>